<dbReference type="HOGENOM" id="CLU_006937_6_2_1"/>
<evidence type="ECO:0000256" key="5">
    <source>
        <dbReference type="ARBA" id="ARBA00023002"/>
    </source>
</evidence>
<dbReference type="Proteomes" id="UP000053029">
    <property type="component" value="Unassembled WGS sequence"/>
</dbReference>
<evidence type="ECO:0000256" key="4">
    <source>
        <dbReference type="ARBA" id="ARBA00022827"/>
    </source>
</evidence>
<dbReference type="AlphaFoldDB" id="A0A0D2F6N5"/>
<proteinExistence type="inferred from homology"/>
<evidence type="ECO:0000313" key="8">
    <source>
        <dbReference type="Proteomes" id="UP000053029"/>
    </source>
</evidence>
<dbReference type="InterPro" id="IPR051209">
    <property type="entry name" value="FAD-bind_Monooxygenase_sf"/>
</dbReference>
<dbReference type="GO" id="GO:0004499">
    <property type="term" value="F:N,N-dimethylaniline monooxygenase activity"/>
    <property type="evidence" value="ECO:0007669"/>
    <property type="project" value="InterPro"/>
</dbReference>
<evidence type="ECO:0008006" key="9">
    <source>
        <dbReference type="Google" id="ProtNLM"/>
    </source>
</evidence>
<keyword evidence="4" id="KW-0274">FAD</keyword>
<organism evidence="7 8">
    <name type="scientific">Fonsecaea pedrosoi CBS 271.37</name>
    <dbReference type="NCBI Taxonomy" id="1442368"/>
    <lineage>
        <taxon>Eukaryota</taxon>
        <taxon>Fungi</taxon>
        <taxon>Dikarya</taxon>
        <taxon>Ascomycota</taxon>
        <taxon>Pezizomycotina</taxon>
        <taxon>Eurotiomycetes</taxon>
        <taxon>Chaetothyriomycetidae</taxon>
        <taxon>Chaetothyriales</taxon>
        <taxon>Herpotrichiellaceae</taxon>
        <taxon>Fonsecaea</taxon>
    </lineage>
</organism>
<dbReference type="Pfam" id="PF00743">
    <property type="entry name" value="FMO-like"/>
    <property type="match status" value="1"/>
</dbReference>
<dbReference type="OrthoDB" id="74360at2759"/>
<name>A0A0D2F6N5_9EURO</name>
<sequence length="573" mass="65227">MSQTHAPPDEEWQLLDQWHGKKSKLRIVHIGAGVAGILMAYKMRKMMTDYELVCYDKNPEIGGTWYENRYPGCACDVPAHGYTYPFDGYADWSSFYASGPEILQYLKQFAAKHDLGGFFKLNSKVIEATWDDEQGIYNVKIEQDGAIIEDYCHILVNGGGFLNNWKWPNIAGLFDFKGQLVHSASWDSAIDYAGKKVAILGTGSSAIQIVPQVQKTAQHLVAFMRSNTWISPPFGATVLGQRENDSKAAPEKFPAGPQHKFTEEEKERFRKDPEYHLRYRRLLESSFNAGFDMFLPDTEYAKVVKENMKAEMLRRLGPGHEELKEKLIPSWPPGCRRITPGEGYLEALVQPNVETVHQEIAKVVPEGVLGADGTLYPVDIIICATGFNIAFSPSFQVRGVGGVVMEEEFTPDPKVYMGFTAPKFPNFFTINGPRANWANGCYYPSVELQVEYVIKCANKMQEEGIKAMEVKPEVIDHLYRYHDAWHRRSTYSAPCKSWYKRGSTTGTVWVWGGSGLHYLKAIKEPKFEHYNYTYKNSNMFAYFGNGRLELEWKGEQDKMAPYIRNGDVPWDFE</sequence>
<dbReference type="PANTHER" id="PTHR42877">
    <property type="entry name" value="L-ORNITHINE N(5)-MONOOXYGENASE-RELATED"/>
    <property type="match status" value="1"/>
</dbReference>
<dbReference type="RefSeq" id="XP_013286110.1">
    <property type="nucleotide sequence ID" value="XM_013430656.1"/>
</dbReference>
<dbReference type="GO" id="GO:0050661">
    <property type="term" value="F:NADP binding"/>
    <property type="evidence" value="ECO:0007669"/>
    <property type="project" value="InterPro"/>
</dbReference>
<dbReference type="GeneID" id="25304819"/>
<dbReference type="InterPro" id="IPR020946">
    <property type="entry name" value="Flavin_mOase-like"/>
</dbReference>
<evidence type="ECO:0000256" key="6">
    <source>
        <dbReference type="SAM" id="MobiDB-lite"/>
    </source>
</evidence>
<keyword evidence="5" id="KW-0560">Oxidoreductase</keyword>
<dbReference type="GO" id="GO:0050660">
    <property type="term" value="F:flavin adenine dinucleotide binding"/>
    <property type="evidence" value="ECO:0007669"/>
    <property type="project" value="InterPro"/>
</dbReference>
<dbReference type="PANTHER" id="PTHR42877:SF8">
    <property type="entry name" value="MONOOXYGENASE"/>
    <property type="match status" value="1"/>
</dbReference>
<dbReference type="EMBL" id="KN846971">
    <property type="protein sequence ID" value="KIW82302.1"/>
    <property type="molecule type" value="Genomic_DNA"/>
</dbReference>
<protein>
    <recommendedName>
        <fullName evidence="9">FAD/NAD(P)-binding domain-containing protein</fullName>
    </recommendedName>
</protein>
<comment type="similarity">
    <text evidence="2">Belongs to the FAD-binding monooxygenase family.</text>
</comment>
<gene>
    <name evidence="7" type="ORF">Z517_05329</name>
</gene>
<evidence type="ECO:0000256" key="3">
    <source>
        <dbReference type="ARBA" id="ARBA00022630"/>
    </source>
</evidence>
<dbReference type="Gene3D" id="3.50.50.60">
    <property type="entry name" value="FAD/NAD(P)-binding domain"/>
    <property type="match status" value="2"/>
</dbReference>
<comment type="cofactor">
    <cofactor evidence="1">
        <name>FAD</name>
        <dbReference type="ChEBI" id="CHEBI:57692"/>
    </cofactor>
</comment>
<feature type="region of interest" description="Disordered" evidence="6">
    <location>
        <begin position="247"/>
        <end position="267"/>
    </location>
</feature>
<dbReference type="InterPro" id="IPR036188">
    <property type="entry name" value="FAD/NAD-bd_sf"/>
</dbReference>
<reference evidence="7 8" key="1">
    <citation type="submission" date="2015-01" db="EMBL/GenBank/DDBJ databases">
        <title>The Genome Sequence of Fonsecaea pedrosoi CBS 271.37.</title>
        <authorList>
            <consortium name="The Broad Institute Genomics Platform"/>
            <person name="Cuomo C."/>
            <person name="de Hoog S."/>
            <person name="Gorbushina A."/>
            <person name="Stielow B."/>
            <person name="Teixiera M."/>
            <person name="Abouelleil A."/>
            <person name="Chapman S.B."/>
            <person name="Priest M."/>
            <person name="Young S.K."/>
            <person name="Wortman J."/>
            <person name="Nusbaum C."/>
            <person name="Birren B."/>
        </authorList>
    </citation>
    <scope>NUCLEOTIDE SEQUENCE [LARGE SCALE GENOMIC DNA]</scope>
    <source>
        <strain evidence="7 8">CBS 271.37</strain>
    </source>
</reference>
<keyword evidence="8" id="KW-1185">Reference proteome</keyword>
<evidence type="ECO:0000313" key="7">
    <source>
        <dbReference type="EMBL" id="KIW82302.1"/>
    </source>
</evidence>
<dbReference type="SUPFAM" id="SSF51905">
    <property type="entry name" value="FAD/NAD(P)-binding domain"/>
    <property type="match status" value="3"/>
</dbReference>
<dbReference type="VEuPathDB" id="FungiDB:Z517_05329"/>
<keyword evidence="3" id="KW-0285">Flavoprotein</keyword>
<accession>A0A0D2F6N5</accession>
<evidence type="ECO:0000256" key="2">
    <source>
        <dbReference type="ARBA" id="ARBA00010139"/>
    </source>
</evidence>
<evidence type="ECO:0000256" key="1">
    <source>
        <dbReference type="ARBA" id="ARBA00001974"/>
    </source>
</evidence>